<keyword evidence="1" id="KW-0812">Transmembrane</keyword>
<keyword evidence="3" id="KW-0418">Kinase</keyword>
<evidence type="ECO:0000313" key="3">
    <source>
        <dbReference type="EMBL" id="MDJ1484535.1"/>
    </source>
</evidence>
<dbReference type="GO" id="GO:0016020">
    <property type="term" value="C:membrane"/>
    <property type="evidence" value="ECO:0007669"/>
    <property type="project" value="InterPro"/>
</dbReference>
<dbReference type="GO" id="GO:0000155">
    <property type="term" value="F:phosphorelay sensor kinase activity"/>
    <property type="evidence" value="ECO:0007669"/>
    <property type="project" value="InterPro"/>
</dbReference>
<dbReference type="EMBL" id="JASJOS010000015">
    <property type="protein sequence ID" value="MDJ1484535.1"/>
    <property type="molecule type" value="Genomic_DNA"/>
</dbReference>
<organism evidence="3 4">
    <name type="scientific">Xanthocytophaga flava</name>
    <dbReference type="NCBI Taxonomy" id="3048013"/>
    <lineage>
        <taxon>Bacteria</taxon>
        <taxon>Pseudomonadati</taxon>
        <taxon>Bacteroidota</taxon>
        <taxon>Cytophagia</taxon>
        <taxon>Cytophagales</taxon>
        <taxon>Rhodocytophagaceae</taxon>
        <taxon>Xanthocytophaga</taxon>
    </lineage>
</organism>
<feature type="transmembrane region" description="Helical" evidence="1">
    <location>
        <begin position="93"/>
        <end position="114"/>
    </location>
</feature>
<dbReference type="RefSeq" id="WP_313985976.1">
    <property type="nucleotide sequence ID" value="NZ_JASJOS010000015.1"/>
</dbReference>
<evidence type="ECO:0000256" key="1">
    <source>
        <dbReference type="SAM" id="Phobius"/>
    </source>
</evidence>
<sequence>MNLLSPNSFTLIKTDTTQLNTRITMNHIVANKWKWTIHGLAWTVFFGIGLVFFMGVYDWQWALFYSSLNISILMFLFYCNGYLIDQLWEKKQFLLYAVSFLGLLFITILIRWTINTHFLHIVPPTPVFSPQIRLLFFSITTTVTILGLSFFYRVLLNRYERERQYLVLINQHNEAQLQLLKNQINPHFLFNTLNNIYSLTVVKSPQAPKMILLLSDLLRYVIYESQSARVDLEMEITHLKKFIDLFQMRNEFPQNVQLQVEGDITHWQIEPMILIPLAENCFKHCDFDSNDQGFIKITISASQQGLQFNTENSFTESNQQKDKIGGVGLENIRKRLAMRYPDKHTLHIHKTTDTFIVQLQLPA</sequence>
<feature type="transmembrane region" description="Helical" evidence="1">
    <location>
        <begin position="35"/>
        <end position="57"/>
    </location>
</feature>
<dbReference type="PANTHER" id="PTHR34220:SF7">
    <property type="entry name" value="SENSOR HISTIDINE KINASE YPDA"/>
    <property type="match status" value="1"/>
</dbReference>
<reference evidence="3" key="1">
    <citation type="submission" date="2023-05" db="EMBL/GenBank/DDBJ databases">
        <authorList>
            <person name="Zhang X."/>
        </authorList>
    </citation>
    <scope>NUCLEOTIDE SEQUENCE</scope>
    <source>
        <strain evidence="3">YF14B1</strain>
    </source>
</reference>
<protein>
    <submittedName>
        <fullName evidence="3">Sensor histidine kinase</fullName>
    </submittedName>
</protein>
<dbReference type="InterPro" id="IPR010559">
    <property type="entry name" value="Sig_transdc_His_kin_internal"/>
</dbReference>
<feature type="transmembrane region" description="Helical" evidence="1">
    <location>
        <begin position="63"/>
        <end position="81"/>
    </location>
</feature>
<dbReference type="AlphaFoldDB" id="A0AAE3QW32"/>
<feature type="domain" description="Signal transduction histidine kinase internal region" evidence="2">
    <location>
        <begin position="175"/>
        <end position="250"/>
    </location>
</feature>
<keyword evidence="1" id="KW-0472">Membrane</keyword>
<dbReference type="Gene3D" id="3.30.565.10">
    <property type="entry name" value="Histidine kinase-like ATPase, C-terminal domain"/>
    <property type="match status" value="1"/>
</dbReference>
<name>A0AAE3QW32_9BACT</name>
<dbReference type="PANTHER" id="PTHR34220">
    <property type="entry name" value="SENSOR HISTIDINE KINASE YPDA"/>
    <property type="match status" value="1"/>
</dbReference>
<dbReference type="InterPro" id="IPR036890">
    <property type="entry name" value="HATPase_C_sf"/>
</dbReference>
<feature type="transmembrane region" description="Helical" evidence="1">
    <location>
        <begin position="134"/>
        <end position="155"/>
    </location>
</feature>
<dbReference type="Proteomes" id="UP001241110">
    <property type="component" value="Unassembled WGS sequence"/>
</dbReference>
<evidence type="ECO:0000313" key="4">
    <source>
        <dbReference type="Proteomes" id="UP001241110"/>
    </source>
</evidence>
<dbReference type="Pfam" id="PF06580">
    <property type="entry name" value="His_kinase"/>
    <property type="match status" value="1"/>
</dbReference>
<evidence type="ECO:0000259" key="2">
    <source>
        <dbReference type="Pfam" id="PF06580"/>
    </source>
</evidence>
<proteinExistence type="predicted"/>
<gene>
    <name evidence="3" type="ORF">QNI16_28815</name>
</gene>
<keyword evidence="3" id="KW-0808">Transferase</keyword>
<dbReference type="InterPro" id="IPR050640">
    <property type="entry name" value="Bact_2-comp_sensor_kinase"/>
</dbReference>
<accession>A0AAE3QW32</accession>
<keyword evidence="1" id="KW-1133">Transmembrane helix</keyword>
<comment type="caution">
    <text evidence="3">The sequence shown here is derived from an EMBL/GenBank/DDBJ whole genome shotgun (WGS) entry which is preliminary data.</text>
</comment>